<accession>A0A1H9TRB0</accession>
<keyword evidence="3" id="KW-1185">Reference proteome</keyword>
<proteinExistence type="predicted"/>
<evidence type="ECO:0000313" key="3">
    <source>
        <dbReference type="Proteomes" id="UP000198571"/>
    </source>
</evidence>
<dbReference type="PANTHER" id="PTHR40070">
    <property type="entry name" value="UPF0478 PROTEIN YTXG"/>
    <property type="match status" value="1"/>
</dbReference>
<feature type="transmembrane region" description="Helical" evidence="1">
    <location>
        <begin position="6"/>
        <end position="25"/>
    </location>
</feature>
<organism evidence="2 3">
    <name type="scientific">Salipaludibacillus aurantiacus</name>
    <dbReference type="NCBI Taxonomy" id="1601833"/>
    <lineage>
        <taxon>Bacteria</taxon>
        <taxon>Bacillati</taxon>
        <taxon>Bacillota</taxon>
        <taxon>Bacilli</taxon>
        <taxon>Bacillales</taxon>
        <taxon>Bacillaceae</taxon>
    </lineage>
</organism>
<dbReference type="OrthoDB" id="2437843at2"/>
<evidence type="ECO:0000256" key="1">
    <source>
        <dbReference type="SAM" id="Phobius"/>
    </source>
</evidence>
<dbReference type="RefSeq" id="WP_093050484.1">
    <property type="nucleotide sequence ID" value="NZ_FOGT01000006.1"/>
</dbReference>
<dbReference type="AlphaFoldDB" id="A0A1H9TRB0"/>
<name>A0A1H9TRB0_9BACI</name>
<dbReference type="STRING" id="1601833.SAMN05518684_10630"/>
<keyword evidence="1" id="KW-1133">Transmembrane helix</keyword>
<dbReference type="PANTHER" id="PTHR40070:SF1">
    <property type="entry name" value="UPF0478 PROTEIN YTXG"/>
    <property type="match status" value="1"/>
</dbReference>
<evidence type="ECO:0000313" key="2">
    <source>
        <dbReference type="EMBL" id="SER99554.1"/>
    </source>
</evidence>
<sequence>MDWLGIGVFILSLAFAGLVIILIPVMKKLAATLDNTASTVETVNKSIGDVTGEATVLLYNTNETLVDVNGKISKLNPLFDILHDTGESAHHLTSTLARYTAGKAERGHAASEFVDRKNLEGILRGAAFIYYLREFKKEYDKK</sequence>
<keyword evidence="1" id="KW-0472">Membrane</keyword>
<keyword evidence="1" id="KW-0812">Transmembrane</keyword>
<gene>
    <name evidence="2" type="ORF">SAMN05518684_10630</name>
</gene>
<reference evidence="3" key="1">
    <citation type="submission" date="2016-10" db="EMBL/GenBank/DDBJ databases">
        <authorList>
            <person name="Varghese N."/>
            <person name="Submissions S."/>
        </authorList>
    </citation>
    <scope>NUCLEOTIDE SEQUENCE [LARGE SCALE GENOMIC DNA]</scope>
    <source>
        <strain evidence="3">S9</strain>
    </source>
</reference>
<dbReference type="EMBL" id="FOGT01000006">
    <property type="protein sequence ID" value="SER99554.1"/>
    <property type="molecule type" value="Genomic_DNA"/>
</dbReference>
<protein>
    <submittedName>
        <fullName evidence="2">Uncharacterized protein YoxC, contains an MCP-like domain</fullName>
    </submittedName>
</protein>
<dbReference type="Proteomes" id="UP000198571">
    <property type="component" value="Unassembled WGS sequence"/>
</dbReference>
<dbReference type="Pfam" id="PF06103">
    <property type="entry name" value="DUF948"/>
    <property type="match status" value="1"/>
</dbReference>
<dbReference type="InterPro" id="IPR009293">
    <property type="entry name" value="UPF0478"/>
</dbReference>